<comment type="caution">
    <text evidence="3">The sequence shown here is derived from an EMBL/GenBank/DDBJ whole genome shotgun (WGS) entry which is preliminary data.</text>
</comment>
<reference evidence="4" key="1">
    <citation type="journal article" date="2019" name="Int. J. Syst. Evol. Microbiol.">
        <title>The Global Catalogue of Microorganisms (GCM) 10K type strain sequencing project: providing services to taxonomists for standard genome sequencing and annotation.</title>
        <authorList>
            <consortium name="The Broad Institute Genomics Platform"/>
            <consortium name="The Broad Institute Genome Sequencing Center for Infectious Disease"/>
            <person name="Wu L."/>
            <person name="Ma J."/>
        </authorList>
    </citation>
    <scope>NUCLEOTIDE SEQUENCE [LARGE SCALE GENOMIC DNA]</scope>
    <source>
        <strain evidence="4">CGMCC 4.7319</strain>
    </source>
</reference>
<keyword evidence="4" id="KW-1185">Reference proteome</keyword>
<gene>
    <name evidence="3" type="ORF">GCM10011609_63940</name>
</gene>
<dbReference type="InterPro" id="IPR008792">
    <property type="entry name" value="PQQD"/>
</dbReference>
<feature type="domain" description="Microcin J25-processing protein McjB C-terminal" evidence="2">
    <location>
        <begin position="127"/>
        <end position="221"/>
    </location>
</feature>
<evidence type="ECO:0000256" key="1">
    <source>
        <dbReference type="SAM" id="Phobius"/>
    </source>
</evidence>
<dbReference type="EMBL" id="BMNC01000012">
    <property type="protein sequence ID" value="GGN14587.1"/>
    <property type="molecule type" value="Genomic_DNA"/>
</dbReference>
<keyword evidence="1" id="KW-1133">Transmembrane helix</keyword>
<dbReference type="InterPro" id="IPR032708">
    <property type="entry name" value="McjB_C"/>
</dbReference>
<dbReference type="NCBIfam" id="NF033537">
    <property type="entry name" value="lasso_biosyn_B2"/>
    <property type="match status" value="1"/>
</dbReference>
<keyword evidence="1" id="KW-0472">Membrane</keyword>
<protein>
    <recommendedName>
        <fullName evidence="2">Microcin J25-processing protein McjB C-terminal domain-containing protein</fullName>
    </recommendedName>
</protein>
<evidence type="ECO:0000259" key="2">
    <source>
        <dbReference type="Pfam" id="PF13471"/>
    </source>
</evidence>
<dbReference type="InterPro" id="IPR041881">
    <property type="entry name" value="PqqD_sf"/>
</dbReference>
<sequence>MPDFVVPSTVHVRPGGRGDMVVLNTYTGQWHLLNATGRVVFDELRRSGDLGSAVTALKSRFPRVEVDVLRADVDRLVTELVERDLLRLARRAGGVPIALPEWRSVAMPLGRRVLTTACLLVSVVLLRLPLSWAIAFVLRLKRRLARCPATEPEGSAVLRDVHAVSHWFPGRVACMELSLTTVLLGALRGLGLDWCFGHSRDPLTFHSWVEAQGVVVRHDDDEPVSPTYERVLAV</sequence>
<dbReference type="Pfam" id="PF05402">
    <property type="entry name" value="PqqD"/>
    <property type="match status" value="1"/>
</dbReference>
<dbReference type="Proteomes" id="UP000597656">
    <property type="component" value="Unassembled WGS sequence"/>
</dbReference>
<feature type="transmembrane region" description="Helical" evidence="1">
    <location>
        <begin position="113"/>
        <end position="138"/>
    </location>
</feature>
<proteinExistence type="predicted"/>
<evidence type="ECO:0000313" key="4">
    <source>
        <dbReference type="Proteomes" id="UP000597656"/>
    </source>
</evidence>
<dbReference type="InterPro" id="IPR053521">
    <property type="entry name" value="McjB-like"/>
</dbReference>
<organism evidence="3 4">
    <name type="scientific">Lentzea pudingi</name>
    <dbReference type="NCBI Taxonomy" id="1789439"/>
    <lineage>
        <taxon>Bacteria</taxon>
        <taxon>Bacillati</taxon>
        <taxon>Actinomycetota</taxon>
        <taxon>Actinomycetes</taxon>
        <taxon>Pseudonocardiales</taxon>
        <taxon>Pseudonocardiaceae</taxon>
        <taxon>Lentzea</taxon>
    </lineage>
</organism>
<evidence type="ECO:0000313" key="3">
    <source>
        <dbReference type="EMBL" id="GGN14587.1"/>
    </source>
</evidence>
<name>A0ABQ2IPY1_9PSEU</name>
<dbReference type="Pfam" id="PF13471">
    <property type="entry name" value="Transglut_core3"/>
    <property type="match status" value="1"/>
</dbReference>
<keyword evidence="1" id="KW-0812">Transmembrane</keyword>
<dbReference type="Gene3D" id="1.10.10.1150">
    <property type="entry name" value="Coenzyme PQQ synthesis protein D (PqqD)"/>
    <property type="match status" value="1"/>
</dbReference>
<dbReference type="RefSeq" id="WP_189158592.1">
    <property type="nucleotide sequence ID" value="NZ_BMNC01000012.1"/>
</dbReference>
<accession>A0ABQ2IPY1</accession>